<feature type="compositionally biased region" description="Polar residues" evidence="1">
    <location>
        <begin position="168"/>
        <end position="182"/>
    </location>
</feature>
<organism evidence="2 3">
    <name type="scientific">Flavihumibacter fluminis</name>
    <dbReference type="NCBI Taxonomy" id="2909236"/>
    <lineage>
        <taxon>Bacteria</taxon>
        <taxon>Pseudomonadati</taxon>
        <taxon>Bacteroidota</taxon>
        <taxon>Chitinophagia</taxon>
        <taxon>Chitinophagales</taxon>
        <taxon>Chitinophagaceae</taxon>
        <taxon>Flavihumibacter</taxon>
    </lineage>
</organism>
<feature type="compositionally biased region" description="Basic and acidic residues" evidence="1">
    <location>
        <begin position="186"/>
        <end position="212"/>
    </location>
</feature>
<comment type="caution">
    <text evidence="2">The sequence shown here is derived from an EMBL/GenBank/DDBJ whole genome shotgun (WGS) entry which is preliminary data.</text>
</comment>
<evidence type="ECO:0000256" key="1">
    <source>
        <dbReference type="SAM" id="MobiDB-lite"/>
    </source>
</evidence>
<reference evidence="2 3" key="1">
    <citation type="submission" date="2022-01" db="EMBL/GenBank/DDBJ databases">
        <title>Flavihumibacter sp. nov., isolated from sediment of a river.</title>
        <authorList>
            <person name="Liu H."/>
        </authorList>
    </citation>
    <scope>NUCLEOTIDE SEQUENCE [LARGE SCALE GENOMIC DNA]</scope>
    <source>
        <strain evidence="2 3">RY-1</strain>
    </source>
</reference>
<proteinExistence type="predicted"/>
<name>A0ABS9BK62_9BACT</name>
<protein>
    <submittedName>
        <fullName evidence="2">Uncharacterized protein</fullName>
    </submittedName>
</protein>
<accession>A0ABS9BK62</accession>
<gene>
    <name evidence="2" type="ORF">L0U88_12195</name>
</gene>
<dbReference type="Proteomes" id="UP001200145">
    <property type="component" value="Unassembled WGS sequence"/>
</dbReference>
<dbReference type="EMBL" id="JAKEVY010000003">
    <property type="protein sequence ID" value="MCF1715388.1"/>
    <property type="molecule type" value="Genomic_DNA"/>
</dbReference>
<evidence type="ECO:0000313" key="2">
    <source>
        <dbReference type="EMBL" id="MCF1715388.1"/>
    </source>
</evidence>
<feature type="compositionally biased region" description="Basic and acidic residues" evidence="1">
    <location>
        <begin position="87"/>
        <end position="165"/>
    </location>
</feature>
<dbReference type="RefSeq" id="WP_234866341.1">
    <property type="nucleotide sequence ID" value="NZ_JAKEVY010000003.1"/>
</dbReference>
<feature type="region of interest" description="Disordered" evidence="1">
    <location>
        <begin position="87"/>
        <end position="212"/>
    </location>
</feature>
<keyword evidence="3" id="KW-1185">Reference proteome</keyword>
<evidence type="ECO:0000313" key="3">
    <source>
        <dbReference type="Proteomes" id="UP001200145"/>
    </source>
</evidence>
<sequence length="212" mass="25035">MSNYPDFIMDYHTNTHDDAASKELLKLAADYKKALAEVEKGKNAQYGVTVTSKTVKTENIYNNYKQHEIQLKEQYLKKAREIAKPHMHKTTYEELNLKHELESEKQQRLDKEAKEQDRTKDGKQVENSRNQERTQDRKDELSPELKAEFERLKKSNEPEKNHQRESAAANSSDTKPASNNPENDPELEKEFERLKRLHDQAKERNRDHDRSR</sequence>